<feature type="non-terminal residue" evidence="9">
    <location>
        <position position="230"/>
    </location>
</feature>
<evidence type="ECO:0000256" key="2">
    <source>
        <dbReference type="ARBA" id="ARBA00012865"/>
    </source>
</evidence>
<dbReference type="RefSeq" id="WP_126044532.1">
    <property type="nucleotide sequence ID" value="NZ_RXFM01000021.1"/>
</dbReference>
<evidence type="ECO:0000256" key="3">
    <source>
        <dbReference type="ARBA" id="ARBA00022729"/>
    </source>
</evidence>
<evidence type="ECO:0000313" key="10">
    <source>
        <dbReference type="Proteomes" id="UP000279470"/>
    </source>
</evidence>
<dbReference type="EC" id="3.5.2.6" evidence="2 7"/>
<feature type="domain" description="Penicillin-binding protein transpeptidase" evidence="8">
    <location>
        <begin position="44"/>
        <end position="226"/>
    </location>
</feature>
<comment type="similarity">
    <text evidence="1 7">Belongs to the class-D beta-lactamase family.</text>
</comment>
<dbReference type="AlphaFoldDB" id="A0A3R9YCS3"/>
<dbReference type="Proteomes" id="UP000279470">
    <property type="component" value="Unassembled WGS sequence"/>
</dbReference>
<gene>
    <name evidence="9" type="primary">blaOXA</name>
    <name evidence="9" type="ORF">EIC27_02260</name>
</gene>
<dbReference type="InterPro" id="IPR002137">
    <property type="entry name" value="Beta-lactam_class-D_AS"/>
</dbReference>
<dbReference type="GO" id="GO:0008800">
    <property type="term" value="F:beta-lactamase activity"/>
    <property type="evidence" value="ECO:0007669"/>
    <property type="project" value="UniProtKB-UniRule"/>
</dbReference>
<keyword evidence="3" id="KW-0732">Signal</keyword>
<reference evidence="10" key="1">
    <citation type="submission" date="2018-11" db="EMBL/GenBank/DDBJ databases">
        <title>Phylogenetic, genomic, and biogeographic characterization of a novel and ubiquitous marine invertebrate-associated Rickettsiales parasite, Candidatus Marinoinvertebrata rohwerii, gen. nov., sp. nov.</title>
        <authorList>
            <person name="Klinges J.G."/>
            <person name="Rosales S.M."/>
            <person name="Mcminds R."/>
            <person name="Shaver E.C."/>
            <person name="Shantz A."/>
            <person name="Peters E.C."/>
            <person name="Burkepile D.E."/>
            <person name="Silliman B.R."/>
            <person name="Vega Thurber R.L."/>
        </authorList>
    </citation>
    <scope>NUCLEOTIDE SEQUENCE [LARGE SCALE GENOMIC DNA]</scope>
    <source>
        <strain evidence="10">a_cerv_44</strain>
    </source>
</reference>
<feature type="active site" description="Acyl-ester intermediate" evidence="6">
    <location>
        <position position="53"/>
    </location>
</feature>
<sequence>MKKTKSIICIVSIFIILTTYVIKSAYADCFILADRKKIITNEGDCKTRYTPASTFKIAISLMGYNEGILIDENNPKVKFKKGYVDWLDNWKQTYYPSLWIKNSCVWYSQFITKKLGFNKFQNYVNKLNYGNVNLSGDKGKSNGLTNAWLSSSLKISPIEQLKFLQKLISNNLPVSKQAQEMTKKILYIERLGDWKLYGKTGNGLLRSDGNNKLDIQVGWFIGWIEKMVDQ</sequence>
<dbReference type="Gene3D" id="3.40.710.10">
    <property type="entry name" value="DD-peptidase/beta-lactamase superfamily"/>
    <property type="match status" value="1"/>
</dbReference>
<dbReference type="GO" id="GO:0046677">
    <property type="term" value="P:response to antibiotic"/>
    <property type="evidence" value="ECO:0007669"/>
    <property type="project" value="UniProtKB-UniRule"/>
</dbReference>
<dbReference type="NCBIfam" id="NF000270">
    <property type="entry name" value="bla_class_D_alt"/>
    <property type="match status" value="1"/>
</dbReference>
<dbReference type="OrthoDB" id="9762883at2"/>
<keyword evidence="4 7" id="KW-0378">Hydrolase</keyword>
<keyword evidence="10" id="KW-1185">Reference proteome</keyword>
<protein>
    <recommendedName>
        <fullName evidence="2 7">Beta-lactamase</fullName>
        <ecNumber evidence="2 7">3.5.2.6</ecNumber>
    </recommendedName>
</protein>
<evidence type="ECO:0000256" key="7">
    <source>
        <dbReference type="RuleBase" id="RU361140"/>
    </source>
</evidence>
<dbReference type="PROSITE" id="PS00337">
    <property type="entry name" value="BETA_LACTAMASE_D"/>
    <property type="match status" value="1"/>
</dbReference>
<evidence type="ECO:0000256" key="1">
    <source>
        <dbReference type="ARBA" id="ARBA00007898"/>
    </source>
</evidence>
<dbReference type="SUPFAM" id="SSF56601">
    <property type="entry name" value="beta-lactamase/transpeptidase-like"/>
    <property type="match status" value="1"/>
</dbReference>
<dbReference type="GO" id="GO:0017001">
    <property type="term" value="P:antibiotic catabolic process"/>
    <property type="evidence" value="ECO:0007669"/>
    <property type="project" value="InterPro"/>
</dbReference>
<organism evidence="9 10">
    <name type="scientific">Candidatus Aquarickettsia rohweri</name>
    <dbReference type="NCBI Taxonomy" id="2602574"/>
    <lineage>
        <taxon>Bacteria</taxon>
        <taxon>Pseudomonadati</taxon>
        <taxon>Pseudomonadota</taxon>
        <taxon>Alphaproteobacteria</taxon>
        <taxon>Rickettsiales</taxon>
        <taxon>Candidatus Midichloriaceae</taxon>
        <taxon>Candidatus Aquarickettsia</taxon>
    </lineage>
</organism>
<evidence type="ECO:0000259" key="8">
    <source>
        <dbReference type="Pfam" id="PF00905"/>
    </source>
</evidence>
<evidence type="ECO:0000256" key="4">
    <source>
        <dbReference type="ARBA" id="ARBA00022801"/>
    </source>
</evidence>
<name>A0A3R9YCS3_9RICK</name>
<evidence type="ECO:0000313" key="9">
    <source>
        <dbReference type="EMBL" id="RST69802.1"/>
    </source>
</evidence>
<dbReference type="InterPro" id="IPR001460">
    <property type="entry name" value="PCN-bd_Tpept"/>
</dbReference>
<proteinExistence type="inferred from homology"/>
<evidence type="ECO:0000256" key="6">
    <source>
        <dbReference type="PIRSR" id="PIRSR602137-50"/>
    </source>
</evidence>
<dbReference type="InterPro" id="IPR012338">
    <property type="entry name" value="Beta-lactam/transpept-like"/>
</dbReference>
<evidence type="ECO:0000256" key="5">
    <source>
        <dbReference type="ARBA" id="ARBA00023251"/>
    </source>
</evidence>
<keyword evidence="5 7" id="KW-0046">Antibiotic resistance</keyword>
<accession>A0A3R9YCS3</accession>
<feature type="modified residue" description="N6-carboxylysine" evidence="6">
    <location>
        <position position="56"/>
    </location>
</feature>
<comment type="catalytic activity">
    <reaction evidence="7">
        <text>a beta-lactam + H2O = a substituted beta-amino acid</text>
        <dbReference type="Rhea" id="RHEA:20401"/>
        <dbReference type="ChEBI" id="CHEBI:15377"/>
        <dbReference type="ChEBI" id="CHEBI:35627"/>
        <dbReference type="ChEBI" id="CHEBI:140347"/>
        <dbReference type="EC" id="3.5.2.6"/>
    </reaction>
</comment>
<dbReference type="Pfam" id="PF00905">
    <property type="entry name" value="Transpeptidase"/>
    <property type="match status" value="1"/>
</dbReference>
<comment type="caution">
    <text evidence="9">The sequence shown here is derived from an EMBL/GenBank/DDBJ whole genome shotgun (WGS) entry which is preliminary data.</text>
</comment>
<dbReference type="EMBL" id="RXFM01000021">
    <property type="protein sequence ID" value="RST69802.1"/>
    <property type="molecule type" value="Genomic_DNA"/>
</dbReference>
<dbReference type="GO" id="GO:0008658">
    <property type="term" value="F:penicillin binding"/>
    <property type="evidence" value="ECO:0007669"/>
    <property type="project" value="InterPro"/>
</dbReference>